<organism evidence="2 3">
    <name type="scientific">Nocardioides baekrokdamisoli</name>
    <dbReference type="NCBI Taxonomy" id="1804624"/>
    <lineage>
        <taxon>Bacteria</taxon>
        <taxon>Bacillati</taxon>
        <taxon>Actinomycetota</taxon>
        <taxon>Actinomycetes</taxon>
        <taxon>Propionibacteriales</taxon>
        <taxon>Nocardioidaceae</taxon>
        <taxon>Nocardioides</taxon>
    </lineage>
</organism>
<feature type="transmembrane region" description="Helical" evidence="1">
    <location>
        <begin position="379"/>
        <end position="406"/>
    </location>
</feature>
<evidence type="ECO:0000256" key="1">
    <source>
        <dbReference type="SAM" id="Phobius"/>
    </source>
</evidence>
<dbReference type="OrthoDB" id="2014935at2"/>
<feature type="transmembrane region" description="Helical" evidence="1">
    <location>
        <begin position="237"/>
        <end position="256"/>
    </location>
</feature>
<feature type="transmembrane region" description="Helical" evidence="1">
    <location>
        <begin position="450"/>
        <end position="474"/>
    </location>
</feature>
<keyword evidence="1" id="KW-0812">Transmembrane</keyword>
<dbReference type="AlphaFoldDB" id="A0A3G9IIM7"/>
<feature type="transmembrane region" description="Helical" evidence="1">
    <location>
        <begin position="124"/>
        <end position="147"/>
    </location>
</feature>
<feature type="transmembrane region" description="Helical" evidence="1">
    <location>
        <begin position="159"/>
        <end position="180"/>
    </location>
</feature>
<keyword evidence="3" id="KW-1185">Reference proteome</keyword>
<name>A0A3G9IIM7_9ACTN</name>
<keyword evidence="1" id="KW-0472">Membrane</keyword>
<feature type="transmembrane region" description="Helical" evidence="1">
    <location>
        <begin position="84"/>
        <end position="103"/>
    </location>
</feature>
<proteinExistence type="predicted"/>
<dbReference type="KEGG" id="nbe:Back2_01820"/>
<feature type="transmembrane region" description="Helical" evidence="1">
    <location>
        <begin position="332"/>
        <end position="358"/>
    </location>
</feature>
<dbReference type="Proteomes" id="UP000271573">
    <property type="component" value="Chromosome"/>
</dbReference>
<accession>A0A3G9IIM7</accession>
<reference evidence="2 3" key="1">
    <citation type="submission" date="2018-11" db="EMBL/GenBank/DDBJ databases">
        <title>Complete genome sequence of Nocardioides baekrokdamisoli strain KCTC 39748.</title>
        <authorList>
            <person name="Kang S.W."/>
            <person name="Lee K.C."/>
            <person name="Kim K.K."/>
            <person name="Kim J.S."/>
            <person name="Kim D.S."/>
            <person name="Ko S.H."/>
            <person name="Yang S.H."/>
            <person name="Shin Y.K."/>
            <person name="Lee J.S."/>
        </authorList>
    </citation>
    <scope>NUCLEOTIDE SEQUENCE [LARGE SCALE GENOMIC DNA]</scope>
    <source>
        <strain evidence="2 3">KCTC 39748</strain>
    </source>
</reference>
<feature type="transmembrane region" description="Helical" evidence="1">
    <location>
        <begin position="293"/>
        <end position="312"/>
    </location>
</feature>
<dbReference type="EMBL" id="AP019307">
    <property type="protein sequence ID" value="BBH15895.1"/>
    <property type="molecule type" value="Genomic_DNA"/>
</dbReference>
<evidence type="ECO:0000313" key="3">
    <source>
        <dbReference type="Proteomes" id="UP000271573"/>
    </source>
</evidence>
<evidence type="ECO:0000313" key="2">
    <source>
        <dbReference type="EMBL" id="BBH15895.1"/>
    </source>
</evidence>
<keyword evidence="1" id="KW-1133">Transmembrane helix</keyword>
<feature type="transmembrane region" description="Helical" evidence="1">
    <location>
        <begin position="494"/>
        <end position="512"/>
    </location>
</feature>
<feature type="transmembrane region" description="Helical" evidence="1">
    <location>
        <begin position="192"/>
        <end position="217"/>
    </location>
</feature>
<protein>
    <submittedName>
        <fullName evidence="2">Exporter of polyketide antibiotics</fullName>
    </submittedName>
</protein>
<gene>
    <name evidence="2" type="ORF">Back2_01820</name>
</gene>
<feature type="transmembrane region" description="Helical" evidence="1">
    <location>
        <begin position="418"/>
        <end position="438"/>
    </location>
</feature>
<dbReference type="RefSeq" id="WP_125565902.1">
    <property type="nucleotide sequence ID" value="NZ_AP019307.1"/>
</dbReference>
<feature type="transmembrane region" description="Helical" evidence="1">
    <location>
        <begin position="21"/>
        <end position="43"/>
    </location>
</feature>
<sequence>MNTAGWGLLLRHAGRRDRWLITSWVSVLATLAYASAVATPALFSSLQQQMAAATVINRQPALVALYGPILDVSSTGELAMSKMTVLYAVFAAVVFVVLVRRHTRVEEETGRAELVGATAVGRNAAVVAVLTECVLLALIIGGCTWTACVVGGLPVAGAAWFALSWVGTGLVATGVALVACQLSASARTCAAVAASVIGAAYAARAVGDTNAALHWLSWASPLGWNTQLRAWYSPREWVIALYPVASAALAATALAIRSRRDLGAGVIPQRPGRAQGRLRSPWGLAIRLHRLSLALWAVTLLVIGYLFGYVAPGLDSLLRDAIGQQMVDRLGGALMSAVLSLTAVTVTGHGISLIGAAAADEESGRAEMVLATAISRRGWAGPTAALVLLASTVLMSVTGIGLALGYGAGRGADPWRSLAAAWSWLPAIWCVLGVFGVMYGRRRRAAPLGWAVLGGCVAVTLIGHLLKLPTWIVGISPYSDISGYPAQSWNWTPIVALLALAFATSAVAWWQLRARDIG</sequence>